<dbReference type="AlphaFoldDB" id="A0A9P8Y8Q0"/>
<dbReference type="EMBL" id="JAGTJQ010000004">
    <property type="protein sequence ID" value="KAH7033229.1"/>
    <property type="molecule type" value="Genomic_DNA"/>
</dbReference>
<keyword evidence="2" id="KW-1185">Reference proteome</keyword>
<reference evidence="1" key="1">
    <citation type="journal article" date="2021" name="Nat. Commun.">
        <title>Genetic determinants of endophytism in the Arabidopsis root mycobiome.</title>
        <authorList>
            <person name="Mesny F."/>
            <person name="Miyauchi S."/>
            <person name="Thiergart T."/>
            <person name="Pickel B."/>
            <person name="Atanasova L."/>
            <person name="Karlsson M."/>
            <person name="Huettel B."/>
            <person name="Barry K.W."/>
            <person name="Haridas S."/>
            <person name="Chen C."/>
            <person name="Bauer D."/>
            <person name="Andreopoulos W."/>
            <person name="Pangilinan J."/>
            <person name="LaButti K."/>
            <person name="Riley R."/>
            <person name="Lipzen A."/>
            <person name="Clum A."/>
            <person name="Drula E."/>
            <person name="Henrissat B."/>
            <person name="Kohler A."/>
            <person name="Grigoriev I.V."/>
            <person name="Martin F.M."/>
            <person name="Hacquard S."/>
        </authorList>
    </citation>
    <scope>NUCLEOTIDE SEQUENCE</scope>
    <source>
        <strain evidence="1">MPI-CAGE-CH-0230</strain>
    </source>
</reference>
<name>A0A9P8Y8Q0_9PEZI</name>
<dbReference type="Proteomes" id="UP000756346">
    <property type="component" value="Unassembled WGS sequence"/>
</dbReference>
<dbReference type="GeneID" id="70177350"/>
<dbReference type="RefSeq" id="XP_046014061.1">
    <property type="nucleotide sequence ID" value="XM_046147804.1"/>
</dbReference>
<accession>A0A9P8Y8Q0</accession>
<organism evidence="1 2">
    <name type="scientific">Microdochium trichocladiopsis</name>
    <dbReference type="NCBI Taxonomy" id="1682393"/>
    <lineage>
        <taxon>Eukaryota</taxon>
        <taxon>Fungi</taxon>
        <taxon>Dikarya</taxon>
        <taxon>Ascomycota</taxon>
        <taxon>Pezizomycotina</taxon>
        <taxon>Sordariomycetes</taxon>
        <taxon>Xylariomycetidae</taxon>
        <taxon>Xylariales</taxon>
        <taxon>Microdochiaceae</taxon>
        <taxon>Microdochium</taxon>
    </lineage>
</organism>
<protein>
    <submittedName>
        <fullName evidence="1">Uncharacterized protein</fullName>
    </submittedName>
</protein>
<evidence type="ECO:0000313" key="1">
    <source>
        <dbReference type="EMBL" id="KAH7033229.1"/>
    </source>
</evidence>
<proteinExistence type="predicted"/>
<gene>
    <name evidence="1" type="ORF">B0I36DRAFT_106377</name>
</gene>
<comment type="caution">
    <text evidence="1">The sequence shown here is derived from an EMBL/GenBank/DDBJ whole genome shotgun (WGS) entry which is preliminary data.</text>
</comment>
<evidence type="ECO:0000313" key="2">
    <source>
        <dbReference type="Proteomes" id="UP000756346"/>
    </source>
</evidence>
<sequence length="181" mass="20135">MPATNASRGFPTSVILGQRIQRDVLQRRRSARHDCMLSDHHALTIYNRTNPVRALANGQINRLLHHPSFYRGLRSTACPSGGSFVFFFGPARRYLVSLHGAIICLTFPPSPASISSVEHGGFALYICLFHTSFRLPAPTCYGVVCSVSRESYWEHVDFKGAKLAMSQSDCIFPLLVFFSPS</sequence>